<name>A0A176W3P9_MARPO</name>
<dbReference type="InterPro" id="IPR029058">
    <property type="entry name" value="AB_hydrolase_fold"/>
</dbReference>
<protein>
    <recommendedName>
        <fullName evidence="2">Photolyase/cryptochrome alpha/beta domain-containing protein</fullName>
    </recommendedName>
</protein>
<dbReference type="Gene3D" id="3.40.50.620">
    <property type="entry name" value="HUPs"/>
    <property type="match status" value="1"/>
</dbReference>
<dbReference type="PANTHER" id="PTHR47832:SF1">
    <property type="entry name" value="DNA PHOTOLYASE"/>
    <property type="match status" value="1"/>
</dbReference>
<dbReference type="InterPro" id="IPR000073">
    <property type="entry name" value="AB_hydrolase_1"/>
</dbReference>
<sequence length="729" mass="81151">MLTRASRAENEAPANGEYRGEPKRTAVVWFKRDLRIDDHPGLATASSYSHVIPLFVYDPVLLSGMSEELINALQDAILDLQLSLQKLGSNLAIRTGRTADVLLDIANEVGALDVITEAEIEMDLDKLVGVVSASLSVETIAGQDMTVKQWRNSLYNIQNYEELPDCYKKFQASKPPVGCPLEPPTSLPPFPRNLEAGCGPPSKELQITWTSAASKTVNWESFKGAQRISAETALGDQSNSRRSLSNGAVAENPSGGMFKELIAWREKYILASPYEAIEKKRRELTGEAEVNDQEGYVVKGGATGALNILQGYLRFQEPTGRDDWQEVHEHVMSLETRPGASFRALFGNSLALGTLSLRRVYHEAIEYERARGGGWLSPFGFSSFTAAAAINDAKAIEWYQLLAHQSREQGRQKGFQVGTWRWRGYLVQYAVVGEMGPPVVFVHGFGAFWEHFRDNMKGVAEAGNRVWGLTMLGFGRSEKPMITYTDLVWGELVRDFIIEVVKEPVILGGNSIGGYTASVVAGLWPSLVQSLVLFNSAGRVVPDYQSLEYRKPKEKSYVAYIGSRLLLAYLQNLSNGMLTKCYPTSYDPNSTAVLEAMFHLRAPLPLNYYLDRYDGNVLVIQGMRDPLHNSSLRASMLQAYCKNVSIQYVNAGHCPHDEVPEEVNSILVSWLKSSFSIPQADAAEEREMNKVWLPDSQEAADLDEELEQQRNQLSADPVTRLKEEMEELV</sequence>
<evidence type="ECO:0000313" key="4">
    <source>
        <dbReference type="Proteomes" id="UP000077202"/>
    </source>
</evidence>
<dbReference type="Pfam" id="PF00875">
    <property type="entry name" value="DNA_photolyase"/>
    <property type="match status" value="1"/>
</dbReference>
<dbReference type="Pfam" id="PF00561">
    <property type="entry name" value="Abhydrolase_1"/>
    <property type="match status" value="1"/>
</dbReference>
<dbReference type="InterPro" id="IPR006050">
    <property type="entry name" value="DNA_photolyase_N"/>
</dbReference>
<dbReference type="AlphaFoldDB" id="A0A176W3P9"/>
<feature type="region of interest" description="Disordered" evidence="1">
    <location>
        <begin position="703"/>
        <end position="729"/>
    </location>
</feature>
<proteinExistence type="predicted"/>
<dbReference type="SUPFAM" id="SSF53474">
    <property type="entry name" value="alpha/beta-Hydrolases"/>
    <property type="match status" value="1"/>
</dbReference>
<dbReference type="Proteomes" id="UP000077202">
    <property type="component" value="Unassembled WGS sequence"/>
</dbReference>
<dbReference type="PANTHER" id="PTHR47832">
    <property type="entry name" value="DNA PHOTOLYASE"/>
    <property type="match status" value="1"/>
</dbReference>
<organism evidence="3 4">
    <name type="scientific">Marchantia polymorpha subsp. ruderalis</name>
    <dbReference type="NCBI Taxonomy" id="1480154"/>
    <lineage>
        <taxon>Eukaryota</taxon>
        <taxon>Viridiplantae</taxon>
        <taxon>Streptophyta</taxon>
        <taxon>Embryophyta</taxon>
        <taxon>Marchantiophyta</taxon>
        <taxon>Marchantiopsida</taxon>
        <taxon>Marchantiidae</taxon>
        <taxon>Marchantiales</taxon>
        <taxon>Marchantiaceae</taxon>
        <taxon>Marchantia</taxon>
    </lineage>
</organism>
<dbReference type="Gene3D" id="1.25.40.80">
    <property type="match status" value="1"/>
</dbReference>
<comment type="caution">
    <text evidence="3">The sequence shown here is derived from an EMBL/GenBank/DDBJ whole genome shotgun (WGS) entry which is preliminary data.</text>
</comment>
<accession>A0A176W3P9</accession>
<dbReference type="InterPro" id="IPR014729">
    <property type="entry name" value="Rossmann-like_a/b/a_fold"/>
</dbReference>
<feature type="domain" description="Photolyase/cryptochrome alpha/beta" evidence="2">
    <location>
        <begin position="24"/>
        <end position="155"/>
    </location>
</feature>
<evidence type="ECO:0000313" key="3">
    <source>
        <dbReference type="EMBL" id="OAE27251.1"/>
    </source>
</evidence>
<gene>
    <name evidence="3" type="ORF">AXG93_473s1220</name>
</gene>
<evidence type="ECO:0000256" key="1">
    <source>
        <dbReference type="SAM" id="MobiDB-lite"/>
    </source>
</evidence>
<dbReference type="EMBL" id="LVLJ01001947">
    <property type="protein sequence ID" value="OAE27251.1"/>
    <property type="molecule type" value="Genomic_DNA"/>
</dbReference>
<dbReference type="PROSITE" id="PS51645">
    <property type="entry name" value="PHR_CRY_ALPHA_BETA"/>
    <property type="match status" value="1"/>
</dbReference>
<dbReference type="Gene3D" id="3.40.50.1820">
    <property type="entry name" value="alpha/beta hydrolase"/>
    <property type="match status" value="1"/>
</dbReference>
<dbReference type="InterPro" id="IPR036155">
    <property type="entry name" value="Crypto/Photolyase_N_sf"/>
</dbReference>
<keyword evidence="4" id="KW-1185">Reference proteome</keyword>
<reference evidence="3" key="1">
    <citation type="submission" date="2016-03" db="EMBL/GenBank/DDBJ databases">
        <title>Mechanisms controlling the formation of the plant cell surface in tip-growing cells are functionally conserved among land plants.</title>
        <authorList>
            <person name="Honkanen S."/>
            <person name="Jones V.A."/>
            <person name="Morieri G."/>
            <person name="Champion C."/>
            <person name="Hetherington A.J."/>
            <person name="Kelly S."/>
            <person name="Saint-Marcoux D."/>
            <person name="Proust H."/>
            <person name="Prescott H."/>
            <person name="Dolan L."/>
        </authorList>
    </citation>
    <scope>NUCLEOTIDE SEQUENCE [LARGE SCALE GENOMIC DNA]</scope>
    <source>
        <tissue evidence="3">Whole gametophyte</tissue>
    </source>
</reference>
<evidence type="ECO:0000259" key="2">
    <source>
        <dbReference type="PROSITE" id="PS51645"/>
    </source>
</evidence>
<dbReference type="SUPFAM" id="SSF52425">
    <property type="entry name" value="Cryptochrome/photolyase, N-terminal domain"/>
    <property type="match status" value="1"/>
</dbReference>